<evidence type="ECO:0000256" key="6">
    <source>
        <dbReference type="ARBA" id="ARBA00023315"/>
    </source>
</evidence>
<dbReference type="CDD" id="cd07984">
    <property type="entry name" value="LPLAT_LABLAT-like"/>
    <property type="match status" value="1"/>
</dbReference>
<sequence length="252" mass="30126">MAFPEKSDTEIKLLTKKSLHHFFDFMVETVKTFTISKKEIQKRFVYTNVELLQELEKSGKSIILMGAHYGNWEWTIHLGQLINYKPYAAYTKIRNSYFEKIIKSSRSKFGGRFIRTSDTIKTIAKNKQDNLLSLYALLGDQSPQLHKTHYWGHFFNMHVPVITGPEMLAKKYDFNVVYFDVSVVKRGYYEATFKLITQTPLEYENYEITDIFLKMTEAHIRKNPEYYLWTHKRFKHKDKYEQWKENRKASQI</sequence>
<comment type="subcellular location">
    <subcellularLocation>
        <location evidence="1">Cell inner membrane</location>
    </subcellularLocation>
</comment>
<keyword evidence="2" id="KW-1003">Cell membrane</keyword>
<dbReference type="Pfam" id="PF03279">
    <property type="entry name" value="Lip_A_acyltrans"/>
    <property type="match status" value="1"/>
</dbReference>
<gene>
    <name evidence="7" type="ORF">P8625_15765</name>
</gene>
<evidence type="ECO:0000313" key="7">
    <source>
        <dbReference type="EMBL" id="WGH75499.1"/>
    </source>
</evidence>
<evidence type="ECO:0000256" key="5">
    <source>
        <dbReference type="ARBA" id="ARBA00023136"/>
    </source>
</evidence>
<dbReference type="PANTHER" id="PTHR30606">
    <property type="entry name" value="LIPID A BIOSYNTHESIS LAUROYL ACYLTRANSFERASE"/>
    <property type="match status" value="1"/>
</dbReference>
<keyword evidence="6 7" id="KW-0012">Acyltransferase</keyword>
<keyword evidence="3" id="KW-0997">Cell inner membrane</keyword>
<dbReference type="GO" id="GO:0016746">
    <property type="term" value="F:acyltransferase activity"/>
    <property type="evidence" value="ECO:0007669"/>
    <property type="project" value="UniProtKB-KW"/>
</dbReference>
<reference evidence="7 8" key="1">
    <citation type="submission" date="2023-04" db="EMBL/GenBank/DDBJ databases">
        <title>Tenacibaculum tangerinum sp. nov., isolated from sea tidal flat of South Korea.</title>
        <authorList>
            <person name="Lee S.H."/>
            <person name="Kim J.-J."/>
        </authorList>
    </citation>
    <scope>NUCLEOTIDE SEQUENCE [LARGE SCALE GENOMIC DNA]</scope>
    <source>
        <strain evidence="7 8">GRR-S3-23</strain>
    </source>
</reference>
<name>A0ABY8L2L1_9FLAO</name>
<dbReference type="EMBL" id="CP122539">
    <property type="protein sequence ID" value="WGH75499.1"/>
    <property type="molecule type" value="Genomic_DNA"/>
</dbReference>
<protein>
    <submittedName>
        <fullName evidence="7">Lysophospholipid acyltransferase family protein</fullName>
    </submittedName>
</protein>
<keyword evidence="8" id="KW-1185">Reference proteome</keyword>
<evidence type="ECO:0000256" key="1">
    <source>
        <dbReference type="ARBA" id="ARBA00004533"/>
    </source>
</evidence>
<dbReference type="RefSeq" id="WP_279651373.1">
    <property type="nucleotide sequence ID" value="NZ_CP122539.1"/>
</dbReference>
<organism evidence="7 8">
    <name type="scientific">Tenacibaculum tangerinum</name>
    <dbReference type="NCBI Taxonomy" id="3038772"/>
    <lineage>
        <taxon>Bacteria</taxon>
        <taxon>Pseudomonadati</taxon>
        <taxon>Bacteroidota</taxon>
        <taxon>Flavobacteriia</taxon>
        <taxon>Flavobacteriales</taxon>
        <taxon>Flavobacteriaceae</taxon>
        <taxon>Tenacibaculum</taxon>
    </lineage>
</organism>
<evidence type="ECO:0000256" key="3">
    <source>
        <dbReference type="ARBA" id="ARBA00022519"/>
    </source>
</evidence>
<dbReference type="InterPro" id="IPR004960">
    <property type="entry name" value="LipA_acyltrans"/>
</dbReference>
<evidence type="ECO:0000256" key="4">
    <source>
        <dbReference type="ARBA" id="ARBA00022679"/>
    </source>
</evidence>
<accession>A0ABY8L2L1</accession>
<keyword evidence="4" id="KW-0808">Transferase</keyword>
<evidence type="ECO:0000313" key="8">
    <source>
        <dbReference type="Proteomes" id="UP001232001"/>
    </source>
</evidence>
<dbReference type="PANTHER" id="PTHR30606:SF10">
    <property type="entry name" value="PHOSPHATIDYLINOSITOL MANNOSIDE ACYLTRANSFERASE"/>
    <property type="match status" value="1"/>
</dbReference>
<dbReference type="Proteomes" id="UP001232001">
    <property type="component" value="Chromosome"/>
</dbReference>
<evidence type="ECO:0000256" key="2">
    <source>
        <dbReference type="ARBA" id="ARBA00022475"/>
    </source>
</evidence>
<keyword evidence="5" id="KW-0472">Membrane</keyword>
<proteinExistence type="predicted"/>